<dbReference type="Pfam" id="PF01408">
    <property type="entry name" value="GFO_IDH_MocA"/>
    <property type="match status" value="1"/>
</dbReference>
<name>A0A8D5UEK5_9BACL</name>
<dbReference type="EMBL" id="AP024601">
    <property type="protein sequence ID" value="BCU81882.1"/>
    <property type="molecule type" value="Genomic_DNA"/>
</dbReference>
<dbReference type="KEGG" id="pabs:JIR001_16650"/>
<dbReference type="SUPFAM" id="SSF51735">
    <property type="entry name" value="NAD(P)-binding Rossmann-fold domains"/>
    <property type="match status" value="1"/>
</dbReference>
<dbReference type="InterPro" id="IPR000683">
    <property type="entry name" value="Gfo/Idh/MocA-like_OxRdtase_N"/>
</dbReference>
<evidence type="ECO:0000256" key="2">
    <source>
        <dbReference type="ARBA" id="ARBA00023002"/>
    </source>
</evidence>
<dbReference type="PANTHER" id="PTHR43708">
    <property type="entry name" value="CONSERVED EXPRESSED OXIDOREDUCTASE (EUROFUNG)"/>
    <property type="match status" value="1"/>
</dbReference>
<evidence type="ECO:0000313" key="5">
    <source>
        <dbReference type="EMBL" id="BCU81882.1"/>
    </source>
</evidence>
<dbReference type="RefSeq" id="WP_212772304.1">
    <property type="nucleotide sequence ID" value="NZ_AP024601.1"/>
</dbReference>
<keyword evidence="6" id="KW-1185">Reference proteome</keyword>
<dbReference type="NCBIfam" id="NF008607">
    <property type="entry name" value="PRK11579.1"/>
    <property type="match status" value="1"/>
</dbReference>
<evidence type="ECO:0000313" key="6">
    <source>
        <dbReference type="Proteomes" id="UP000677436"/>
    </source>
</evidence>
<gene>
    <name evidence="5" type="ORF">JIR001_16650</name>
</gene>
<reference evidence="5" key="2">
    <citation type="journal article" date="2021" name="Microbiol. Resour. Announc.">
        <title>Complete Genome Sequence of Polycladomyces abyssicola JIR-001T, Isolated from Hemipelagic Sediment in Deep Seawater.</title>
        <authorList>
            <person name="Tsubouchi T."/>
            <person name="Kaneko Y."/>
        </authorList>
    </citation>
    <scope>NUCLEOTIDE SEQUENCE</scope>
    <source>
        <strain evidence="5">JIR-001</strain>
    </source>
</reference>
<dbReference type="Proteomes" id="UP000677436">
    <property type="component" value="Chromosome"/>
</dbReference>
<accession>A0A8D5UEK5</accession>
<protein>
    <submittedName>
        <fullName evidence="5">Oxidoreductase</fullName>
    </submittedName>
</protein>
<dbReference type="GO" id="GO:0016491">
    <property type="term" value="F:oxidoreductase activity"/>
    <property type="evidence" value="ECO:0007669"/>
    <property type="project" value="UniProtKB-KW"/>
</dbReference>
<dbReference type="InterPro" id="IPR004104">
    <property type="entry name" value="Gfo/Idh/MocA-like_OxRdtase_C"/>
</dbReference>
<dbReference type="InterPro" id="IPR051317">
    <property type="entry name" value="Gfo/Idh/MocA_oxidoreduct"/>
</dbReference>
<feature type="domain" description="Gfo/Idh/MocA-like oxidoreductase C-terminal" evidence="4">
    <location>
        <begin position="132"/>
        <end position="344"/>
    </location>
</feature>
<dbReference type="Gene3D" id="3.30.360.10">
    <property type="entry name" value="Dihydrodipicolinate Reductase, domain 2"/>
    <property type="match status" value="1"/>
</dbReference>
<reference evidence="5" key="1">
    <citation type="journal article" date="2013" name="Int. J. Syst. Evol. Microbiol.">
        <title>Polycladomyces abyssicola gen. nov., sp. nov., a thermophilic filamentous bacterium isolated from hemipelagic sediment.</title>
        <authorList>
            <person name="Tsubouchi T."/>
            <person name="Shimane Y."/>
            <person name="Mori K."/>
            <person name="Usui K."/>
            <person name="Hiraki T."/>
            <person name="Tame A."/>
            <person name="Uematsu K."/>
            <person name="Maruyama T."/>
            <person name="Hatada Y."/>
        </authorList>
    </citation>
    <scope>NUCLEOTIDE SEQUENCE</scope>
    <source>
        <strain evidence="5">JIR-001</strain>
    </source>
</reference>
<feature type="domain" description="Gfo/Idh/MocA-like oxidoreductase N-terminal" evidence="3">
    <location>
        <begin position="3"/>
        <end position="120"/>
    </location>
</feature>
<dbReference type="AlphaFoldDB" id="A0A8D5UEK5"/>
<proteinExistence type="inferred from homology"/>
<evidence type="ECO:0000259" key="3">
    <source>
        <dbReference type="Pfam" id="PF01408"/>
    </source>
</evidence>
<dbReference type="InterPro" id="IPR036291">
    <property type="entry name" value="NAD(P)-bd_dom_sf"/>
</dbReference>
<dbReference type="PANTHER" id="PTHR43708:SF5">
    <property type="entry name" value="CONSERVED EXPRESSED OXIDOREDUCTASE (EUROFUNG)-RELATED"/>
    <property type="match status" value="1"/>
</dbReference>
<organism evidence="5 6">
    <name type="scientific">Polycladomyces abyssicola</name>
    <dbReference type="NCBI Taxonomy" id="1125966"/>
    <lineage>
        <taxon>Bacteria</taxon>
        <taxon>Bacillati</taxon>
        <taxon>Bacillota</taxon>
        <taxon>Bacilli</taxon>
        <taxon>Bacillales</taxon>
        <taxon>Thermoactinomycetaceae</taxon>
        <taxon>Polycladomyces</taxon>
    </lineage>
</organism>
<dbReference type="GO" id="GO:0000166">
    <property type="term" value="F:nucleotide binding"/>
    <property type="evidence" value="ECO:0007669"/>
    <property type="project" value="InterPro"/>
</dbReference>
<keyword evidence="2" id="KW-0560">Oxidoreductase</keyword>
<evidence type="ECO:0000256" key="1">
    <source>
        <dbReference type="ARBA" id="ARBA00010928"/>
    </source>
</evidence>
<dbReference type="Pfam" id="PF02894">
    <property type="entry name" value="GFO_IDH_MocA_C"/>
    <property type="match status" value="1"/>
</dbReference>
<dbReference type="Gene3D" id="3.40.50.720">
    <property type="entry name" value="NAD(P)-binding Rossmann-like Domain"/>
    <property type="match status" value="1"/>
</dbReference>
<sequence>MTIRVGLIGYGLSGKVFHAPLIRQVKELELAAVVSSNPDKVLRDLPDVDVVSTTDQLLARQDIDLVVVATPNTLHHPYAKAAITAGKHVVVEKPFTITTEEADELIDLARKHRVLLSVYHNRRWDNDFLTVRRLIESECLGELALYEAHYDRYRPKVRDRWREHDIPGAGTLYDLGSHLIDQALVLFGPPRTVWADLAAQRTGAQTVDYFHLVLDYGRLKVVLHSGSLVRGEGPRFQIHGEKGSFIKYGLDPQEDQLKQGMVPGEPGYGIGQKEYDGELTVELGGLSVKGRVETLPGTYHAYYEGIAEAIRSEKPAPVTAEEARDVIKVIECAIRSHREKRVVSFE</sequence>
<comment type="similarity">
    <text evidence="1">Belongs to the Gfo/Idh/MocA family.</text>
</comment>
<evidence type="ECO:0000259" key="4">
    <source>
        <dbReference type="Pfam" id="PF02894"/>
    </source>
</evidence>